<reference evidence="4" key="2">
    <citation type="submission" date="2019-07" db="EMBL/GenBank/DDBJ databases">
        <authorList>
            <person name="Whitman W."/>
            <person name="Huntemann M."/>
            <person name="Clum A."/>
            <person name="Pillay M."/>
            <person name="Palaniappan K."/>
            <person name="Varghese N."/>
            <person name="Mikhailova N."/>
            <person name="Stamatis D."/>
            <person name="Reddy T."/>
            <person name="Daum C."/>
            <person name="Shapiro N."/>
            <person name="Ivanova N."/>
            <person name="Kyrpides N."/>
            <person name="Woyke T."/>
        </authorList>
    </citation>
    <scope>NUCLEOTIDE SEQUENCE</scope>
    <source>
        <strain evidence="4">CGMCC 1.10685</strain>
    </source>
</reference>
<evidence type="ECO:0000313" key="3">
    <source>
        <dbReference type="EMBL" id="QGZ39360.1"/>
    </source>
</evidence>
<organism evidence="4 5">
    <name type="scientific">Pseudoduganella flava</name>
    <dbReference type="NCBI Taxonomy" id="871742"/>
    <lineage>
        <taxon>Bacteria</taxon>
        <taxon>Pseudomonadati</taxon>
        <taxon>Pseudomonadota</taxon>
        <taxon>Betaproteobacteria</taxon>
        <taxon>Burkholderiales</taxon>
        <taxon>Oxalobacteraceae</taxon>
        <taxon>Telluria group</taxon>
        <taxon>Pseudoduganella</taxon>
    </lineage>
</organism>
<dbReference type="NCBIfam" id="TIGR02595">
    <property type="entry name" value="PEP_CTERM"/>
    <property type="match status" value="1"/>
</dbReference>
<keyword evidence="1" id="KW-0732">Signal</keyword>
<protein>
    <submittedName>
        <fullName evidence="3">PEP-CTERM sorting domain-containing protein</fullName>
    </submittedName>
    <submittedName>
        <fullName evidence="4">Putative secreted protein with PEP-CTERM sorting signal</fullName>
    </submittedName>
</protein>
<evidence type="ECO:0000313" key="6">
    <source>
        <dbReference type="Proteomes" id="UP000437862"/>
    </source>
</evidence>
<evidence type="ECO:0000313" key="4">
    <source>
        <dbReference type="EMBL" id="TWI47328.1"/>
    </source>
</evidence>
<reference evidence="3 6" key="3">
    <citation type="submission" date="2019-12" db="EMBL/GenBank/DDBJ databases">
        <title>Draft Genome Sequences of Six Type Strains of the Genus Massilia.</title>
        <authorList>
            <person name="Miess H."/>
            <person name="Frediansyah A."/>
            <person name="Goeker M."/>
            <person name="Gross H."/>
        </authorList>
    </citation>
    <scope>NUCLEOTIDE SEQUENCE [LARGE SCALE GENOMIC DNA]</scope>
    <source>
        <strain evidence="3 6">DSM 26639</strain>
    </source>
</reference>
<proteinExistence type="predicted"/>
<dbReference type="EMBL" id="CP046904">
    <property type="protein sequence ID" value="QGZ39360.1"/>
    <property type="molecule type" value="Genomic_DNA"/>
</dbReference>
<dbReference type="InterPro" id="IPR013424">
    <property type="entry name" value="Ice-binding_C"/>
</dbReference>
<dbReference type="Proteomes" id="UP000437862">
    <property type="component" value="Chromosome"/>
</dbReference>
<dbReference type="Pfam" id="PF07589">
    <property type="entry name" value="PEP-CTERM"/>
    <property type="match status" value="1"/>
</dbReference>
<evidence type="ECO:0000256" key="1">
    <source>
        <dbReference type="SAM" id="SignalP"/>
    </source>
</evidence>
<name>A0A562PSG9_9BURK</name>
<feature type="chain" id="PRO_5044617906" evidence="1">
    <location>
        <begin position="21"/>
        <end position="238"/>
    </location>
</feature>
<reference evidence="4 5" key="1">
    <citation type="journal article" date="2015" name="Stand. Genomic Sci.">
        <title>Genomic Encyclopedia of Bacterial and Archaeal Type Strains, Phase III: the genomes of soil and plant-associated and newly described type strains.</title>
        <authorList>
            <person name="Whitman W.B."/>
            <person name="Woyke T."/>
            <person name="Klenk H.P."/>
            <person name="Zhou Y."/>
            <person name="Lilburn T.G."/>
            <person name="Beck B.J."/>
            <person name="De Vos P."/>
            <person name="Vandamme P."/>
            <person name="Eisen J.A."/>
            <person name="Garrity G."/>
            <person name="Hugenholtz P."/>
            <person name="Kyrpides N.C."/>
        </authorList>
    </citation>
    <scope>NUCLEOTIDE SEQUENCE [LARGE SCALE GENOMIC DNA]</scope>
    <source>
        <strain evidence="4 5">CGMCC 1.10685</strain>
    </source>
</reference>
<keyword evidence="6" id="KW-1185">Reference proteome</keyword>
<dbReference type="RefSeq" id="WP_145875011.1">
    <property type="nucleotide sequence ID" value="NZ_CP046904.1"/>
</dbReference>
<sequence>MKLTAFAAAVALALPLTAFADVTATSHIGNFHFEVIDLDLNDGVTASLMLDDGGKVLMAGYYPDINTMPDPLNYLDDDGTVTASVAAGSATATLHNGSADASATFGGNKGEVFGTIGVGYSFTLTANTKVILYADGTATGGIDMDRTGTSHAAVFATYYDGSEEPLQIEDFVISATGNTASRGLSVTFSSGADGLDGELGYSTGVYAGVSAVPEPSQVALMTLGLAGLGWRLRRSKHK</sequence>
<gene>
    <name evidence="3" type="ORF">GO485_10085</name>
    <name evidence="4" type="ORF">IP92_02386</name>
</gene>
<accession>A0A562PSG9</accession>
<evidence type="ECO:0000313" key="5">
    <source>
        <dbReference type="Proteomes" id="UP000315112"/>
    </source>
</evidence>
<dbReference type="OrthoDB" id="259335at2"/>
<dbReference type="EMBL" id="VLKW01000004">
    <property type="protein sequence ID" value="TWI47328.1"/>
    <property type="molecule type" value="Genomic_DNA"/>
</dbReference>
<dbReference type="AlphaFoldDB" id="A0A562PSG9"/>
<feature type="domain" description="Ice-binding protein C-terminal" evidence="2">
    <location>
        <begin position="211"/>
        <end position="234"/>
    </location>
</feature>
<evidence type="ECO:0000259" key="2">
    <source>
        <dbReference type="Pfam" id="PF07589"/>
    </source>
</evidence>
<feature type="signal peptide" evidence="1">
    <location>
        <begin position="1"/>
        <end position="20"/>
    </location>
</feature>
<dbReference type="Proteomes" id="UP000315112">
    <property type="component" value="Unassembled WGS sequence"/>
</dbReference>